<sequence>MSGTDVFYKAMRDHSQERRYAELVCSPCQRRLRDVRKCGKQVRCDPDALDSLAEHLRGKPHRKKVAWLESHDAIQTFRALDGTTVQWDHRRGVTKVDGREVDSRSREGLDWSSWHETVKKRERESGFPVTALSSPSDRGAPSGSLERPPKQSRCMENVNESAKPMLHELKLKTWESLLQDKQTSVDLTSKLDWPRCLRSFTKLAACNMAQLEKVCGEIHSTAICPWTEQPAFHFVLYGFDKFHVRLSLARSGTYTLMFERDGEIISIDQAPPESGEASLPRPRERDICEAFGSRCLEGRQLKAFASAGSRQRFKDLVKEFVRDRAALRHRGGIHRDDAGLQEAAQQLVYFDSRHLRWKLVKDEDELGWRKFLFDRTLEPAKLFNYLSGDRLKECVLHVRISESMEHFLDASAAAQAWPRCCDAIRSCQGCTRQFAGILQARTCDEAWQQLKWHLWSGQWDLNPLEVRFTHGKIRSCFRNGRSLDSALRELCEQPDQRHRYPRLQVLQFHGRYYSVNNRRLYCFRSLQERFPHRKLDISVEVRALAGKGNEFKQNRSFLLKFFDALDSTNEGGSVGFYA</sequence>
<dbReference type="Proteomes" id="UP000604046">
    <property type="component" value="Unassembled WGS sequence"/>
</dbReference>
<evidence type="ECO:0000256" key="1">
    <source>
        <dbReference type="SAM" id="MobiDB-lite"/>
    </source>
</evidence>
<comment type="caution">
    <text evidence="2">The sequence shown here is derived from an EMBL/GenBank/DDBJ whole genome shotgun (WGS) entry which is preliminary data.</text>
</comment>
<organism evidence="2 3">
    <name type="scientific">Symbiodinium natans</name>
    <dbReference type="NCBI Taxonomy" id="878477"/>
    <lineage>
        <taxon>Eukaryota</taxon>
        <taxon>Sar</taxon>
        <taxon>Alveolata</taxon>
        <taxon>Dinophyceae</taxon>
        <taxon>Suessiales</taxon>
        <taxon>Symbiodiniaceae</taxon>
        <taxon>Symbiodinium</taxon>
    </lineage>
</organism>
<gene>
    <name evidence="2" type="ORF">SNAT2548_LOCUS12160</name>
</gene>
<accession>A0A812LTT5</accession>
<keyword evidence="3" id="KW-1185">Reference proteome</keyword>
<feature type="region of interest" description="Disordered" evidence="1">
    <location>
        <begin position="122"/>
        <end position="154"/>
    </location>
</feature>
<evidence type="ECO:0000313" key="2">
    <source>
        <dbReference type="EMBL" id="CAE7249462.1"/>
    </source>
</evidence>
<protein>
    <submittedName>
        <fullName evidence="2">Uncharacterized protein</fullName>
    </submittedName>
</protein>
<name>A0A812LTT5_9DINO</name>
<proteinExistence type="predicted"/>
<reference evidence="2" key="1">
    <citation type="submission" date="2021-02" db="EMBL/GenBank/DDBJ databases">
        <authorList>
            <person name="Dougan E. K."/>
            <person name="Rhodes N."/>
            <person name="Thang M."/>
            <person name="Chan C."/>
        </authorList>
    </citation>
    <scope>NUCLEOTIDE SEQUENCE</scope>
</reference>
<evidence type="ECO:0000313" key="3">
    <source>
        <dbReference type="Proteomes" id="UP000604046"/>
    </source>
</evidence>
<dbReference type="AlphaFoldDB" id="A0A812LTT5"/>
<dbReference type="OrthoDB" id="442968at2759"/>
<dbReference type="EMBL" id="CAJNDS010001147">
    <property type="protein sequence ID" value="CAE7249462.1"/>
    <property type="molecule type" value="Genomic_DNA"/>
</dbReference>